<feature type="domain" description="PAC" evidence="2">
    <location>
        <begin position="212"/>
        <end position="263"/>
    </location>
</feature>
<dbReference type="PROSITE" id="PS50883">
    <property type="entry name" value="EAL"/>
    <property type="match status" value="1"/>
</dbReference>
<comment type="caution">
    <text evidence="5">The sequence shown here is derived from an EMBL/GenBank/DDBJ whole genome shotgun (WGS) entry which is preliminary data.</text>
</comment>
<dbReference type="InterPro" id="IPR000014">
    <property type="entry name" value="PAS"/>
</dbReference>
<feature type="domain" description="GGDEF" evidence="4">
    <location>
        <begin position="312"/>
        <end position="445"/>
    </location>
</feature>
<dbReference type="SUPFAM" id="SSF141868">
    <property type="entry name" value="EAL domain-like"/>
    <property type="match status" value="1"/>
</dbReference>
<dbReference type="Gene3D" id="3.20.20.450">
    <property type="entry name" value="EAL domain"/>
    <property type="match status" value="1"/>
</dbReference>
<dbReference type="Pfam" id="PF00563">
    <property type="entry name" value="EAL"/>
    <property type="match status" value="1"/>
</dbReference>
<dbReference type="Pfam" id="PF00990">
    <property type="entry name" value="GGDEF"/>
    <property type="match status" value="1"/>
</dbReference>
<dbReference type="PROSITE" id="PS50887">
    <property type="entry name" value="GGDEF"/>
    <property type="match status" value="1"/>
</dbReference>
<evidence type="ECO:0000259" key="3">
    <source>
        <dbReference type="PROSITE" id="PS50883"/>
    </source>
</evidence>
<dbReference type="InterPro" id="IPR052155">
    <property type="entry name" value="Biofilm_reg_signaling"/>
</dbReference>
<evidence type="ECO:0000313" key="5">
    <source>
        <dbReference type="EMBL" id="MBU9723705.1"/>
    </source>
</evidence>
<name>A0ABS6K268_9BACI</name>
<dbReference type="InterPro" id="IPR001633">
    <property type="entry name" value="EAL_dom"/>
</dbReference>
<keyword evidence="6" id="KW-1185">Reference proteome</keyword>
<dbReference type="NCBIfam" id="TIGR00254">
    <property type="entry name" value="GGDEF"/>
    <property type="match status" value="1"/>
</dbReference>
<feature type="domain" description="PAC" evidence="2">
    <location>
        <begin position="86"/>
        <end position="138"/>
    </location>
</feature>
<dbReference type="Gene3D" id="3.30.450.20">
    <property type="entry name" value="PAS domain"/>
    <property type="match status" value="2"/>
</dbReference>
<protein>
    <submittedName>
        <fullName evidence="5">EAL domain-containing protein</fullName>
    </submittedName>
</protein>
<dbReference type="InterPro" id="IPR035919">
    <property type="entry name" value="EAL_sf"/>
</dbReference>
<dbReference type="PROSITE" id="PS50112">
    <property type="entry name" value="PAS"/>
    <property type="match status" value="2"/>
</dbReference>
<dbReference type="SUPFAM" id="SSF55785">
    <property type="entry name" value="PYP-like sensor domain (PAS domain)"/>
    <property type="match status" value="2"/>
</dbReference>
<dbReference type="PROSITE" id="PS50113">
    <property type="entry name" value="PAC"/>
    <property type="match status" value="2"/>
</dbReference>
<dbReference type="PANTHER" id="PTHR44757">
    <property type="entry name" value="DIGUANYLATE CYCLASE DGCP"/>
    <property type="match status" value="1"/>
</dbReference>
<evidence type="ECO:0000313" key="6">
    <source>
        <dbReference type="Proteomes" id="UP000790580"/>
    </source>
</evidence>
<dbReference type="InterPro" id="IPR013655">
    <property type="entry name" value="PAS_fold_3"/>
</dbReference>
<feature type="domain" description="PAS" evidence="1">
    <location>
        <begin position="14"/>
        <end position="83"/>
    </location>
</feature>
<dbReference type="InterPro" id="IPR043128">
    <property type="entry name" value="Rev_trsase/Diguanyl_cyclase"/>
</dbReference>
<dbReference type="SMART" id="SM00267">
    <property type="entry name" value="GGDEF"/>
    <property type="match status" value="1"/>
</dbReference>
<evidence type="ECO:0000259" key="2">
    <source>
        <dbReference type="PROSITE" id="PS50113"/>
    </source>
</evidence>
<dbReference type="SMART" id="SM00091">
    <property type="entry name" value="PAS"/>
    <property type="match status" value="2"/>
</dbReference>
<dbReference type="SUPFAM" id="SSF55073">
    <property type="entry name" value="Nucleotide cyclase"/>
    <property type="match status" value="1"/>
</dbReference>
<dbReference type="InterPro" id="IPR001610">
    <property type="entry name" value="PAC"/>
</dbReference>
<feature type="domain" description="EAL" evidence="3">
    <location>
        <begin position="454"/>
        <end position="705"/>
    </location>
</feature>
<dbReference type="NCBIfam" id="TIGR00229">
    <property type="entry name" value="sensory_box"/>
    <property type="match status" value="2"/>
</dbReference>
<organism evidence="5 6">
    <name type="scientific">Evansella alkalicola</name>
    <dbReference type="NCBI Taxonomy" id="745819"/>
    <lineage>
        <taxon>Bacteria</taxon>
        <taxon>Bacillati</taxon>
        <taxon>Bacillota</taxon>
        <taxon>Bacilli</taxon>
        <taxon>Bacillales</taxon>
        <taxon>Bacillaceae</taxon>
        <taxon>Evansella</taxon>
    </lineage>
</organism>
<dbReference type="EMBL" id="JAHQCR010000085">
    <property type="protein sequence ID" value="MBU9723705.1"/>
    <property type="molecule type" value="Genomic_DNA"/>
</dbReference>
<dbReference type="InterPro" id="IPR000160">
    <property type="entry name" value="GGDEF_dom"/>
</dbReference>
<proteinExistence type="predicted"/>
<dbReference type="Proteomes" id="UP000790580">
    <property type="component" value="Unassembled WGS sequence"/>
</dbReference>
<dbReference type="CDD" id="cd01949">
    <property type="entry name" value="GGDEF"/>
    <property type="match status" value="1"/>
</dbReference>
<dbReference type="InterPro" id="IPR035965">
    <property type="entry name" value="PAS-like_dom_sf"/>
</dbReference>
<accession>A0ABS6K268</accession>
<dbReference type="InterPro" id="IPR000700">
    <property type="entry name" value="PAS-assoc_C"/>
</dbReference>
<feature type="domain" description="PAS" evidence="1">
    <location>
        <begin position="139"/>
        <end position="208"/>
    </location>
</feature>
<dbReference type="RefSeq" id="WP_176371473.1">
    <property type="nucleotide sequence ID" value="NZ_JAHQCR010000085.1"/>
</dbReference>
<evidence type="ECO:0000259" key="4">
    <source>
        <dbReference type="PROSITE" id="PS50887"/>
    </source>
</evidence>
<dbReference type="CDD" id="cd01948">
    <property type="entry name" value="EAL"/>
    <property type="match status" value="1"/>
</dbReference>
<dbReference type="SMART" id="SM00086">
    <property type="entry name" value="PAC"/>
    <property type="match status" value="2"/>
</dbReference>
<gene>
    <name evidence="5" type="ORF">KS407_19995</name>
</gene>
<dbReference type="Gene3D" id="3.30.70.270">
    <property type="match status" value="1"/>
</dbReference>
<dbReference type="SMART" id="SM00052">
    <property type="entry name" value="EAL"/>
    <property type="match status" value="1"/>
</dbReference>
<sequence length="705" mass="80690">MKHIYFNNSQLDPNTYPYKELLENFTEAIYVINLEGLFIDCNNGFSSLVGPREKYLNTDFLNIVHPEDLDIAKRGFLETLEGKILNEEHLRIFSHDGKVKSIITSKVPLHNKSGELIGVLGIAKDLTKEIDLYNEIQQQYSRYKKLLKNSSSVSCIVSETGEVLYRSPSIKMVLGYQPEQIPSPFFELVHPDEIDFIKNHFNHLLANPNDRVELDVRLLHKNGSWRTVHATCNNLLDDPDIQGITINYHDVTEMRQAQQKIHHMAYHDHLTGLPNRRFFEEKLEKVLIEAKARKDGKTKVEDKVQTDVPLNHHFGILFIDIDRFQFINETLGYVVGDKILVELAQIIASIVTKDEFVARMGSDEFMILTTNRESRTHAKRLATNILQRLESPIIVDHYELYVTGSIGITTYPGSGEDHTVLLKNSDLAMTTAKQKKENSYKFFNPAMEKTSTDFFALQNDLRKAIQNDEFELYYQPKVSPQSGEVIGAEALIRWNHPTRGIVPPGEFIPLAEDVGLIVPIGKWVFQTVCKQIKAWENKGFTPFIVSLNFSALQMLQKGLVSTISRILKENQVEGKWIEIEITESLILDHDSDVIKKLDRLSSLGLQIAIDDFGTGYSSLSYLRKFKFNTIKLDKSFINDIHISPENQAIIEFIIQMSNQLNMKVVAEGVEVEEQHEILKTLNCDALQGYLFSKPKPVHEFEKLLK</sequence>
<dbReference type="PANTHER" id="PTHR44757:SF2">
    <property type="entry name" value="BIOFILM ARCHITECTURE MAINTENANCE PROTEIN MBAA"/>
    <property type="match status" value="1"/>
</dbReference>
<evidence type="ECO:0000259" key="1">
    <source>
        <dbReference type="PROSITE" id="PS50112"/>
    </source>
</evidence>
<dbReference type="CDD" id="cd00130">
    <property type="entry name" value="PAS"/>
    <property type="match status" value="2"/>
</dbReference>
<reference evidence="5 6" key="1">
    <citation type="submission" date="2021-06" db="EMBL/GenBank/DDBJ databases">
        <title>Bacillus sp. RD4P76, an endophyte from a halophyte.</title>
        <authorList>
            <person name="Sun J.-Q."/>
        </authorList>
    </citation>
    <scope>NUCLEOTIDE SEQUENCE [LARGE SCALE GENOMIC DNA]</scope>
    <source>
        <strain evidence="5 6">JCM 17098</strain>
    </source>
</reference>
<dbReference type="InterPro" id="IPR029787">
    <property type="entry name" value="Nucleotide_cyclase"/>
</dbReference>
<dbReference type="Pfam" id="PF08447">
    <property type="entry name" value="PAS_3"/>
    <property type="match status" value="2"/>
</dbReference>